<keyword evidence="6" id="KW-0007">Acetylation</keyword>
<evidence type="ECO:0000256" key="2">
    <source>
        <dbReference type="ARBA" id="ARBA00022553"/>
    </source>
</evidence>
<dbReference type="SUPFAM" id="SSF52540">
    <property type="entry name" value="P-loop containing nucleoside triphosphate hydrolases"/>
    <property type="match status" value="2"/>
</dbReference>
<dbReference type="AlphaFoldDB" id="A0A8T2JR01"/>
<comment type="caution">
    <text evidence="10">The sequence shown here is derived from an EMBL/GenBank/DDBJ whole genome shotgun (WGS) entry which is preliminary data.</text>
</comment>
<dbReference type="InterPro" id="IPR003593">
    <property type="entry name" value="AAA+_ATPase"/>
</dbReference>
<dbReference type="PANTHER" id="PTHR19211">
    <property type="entry name" value="ATP-BINDING TRANSPORT PROTEIN-RELATED"/>
    <property type="match status" value="1"/>
</dbReference>
<dbReference type="InterPro" id="IPR027417">
    <property type="entry name" value="P-loop_NTPase"/>
</dbReference>
<feature type="domain" description="ABC transporter" evidence="9">
    <location>
        <begin position="180"/>
        <end position="424"/>
    </location>
</feature>
<reference evidence="10" key="1">
    <citation type="thesis" date="2020" institute="ProQuest LLC" country="789 East Eisenhower Parkway, Ann Arbor, MI, USA">
        <title>Comparative Genomics and Chromosome Evolution.</title>
        <authorList>
            <person name="Mudd A.B."/>
        </authorList>
    </citation>
    <scope>NUCLEOTIDE SEQUENCE</scope>
    <source>
        <strain evidence="10">Female2</strain>
        <tissue evidence="10">Blood</tissue>
    </source>
</reference>
<keyword evidence="4" id="KW-0547">Nucleotide-binding</keyword>
<dbReference type="InterPro" id="IPR003439">
    <property type="entry name" value="ABC_transporter-like_ATP-bd"/>
</dbReference>
<dbReference type="GO" id="GO:0051607">
    <property type="term" value="P:defense response to virus"/>
    <property type="evidence" value="ECO:0007669"/>
    <property type="project" value="UniProtKB-KW"/>
</dbReference>
<evidence type="ECO:0000256" key="8">
    <source>
        <dbReference type="ARBA" id="ARBA00073919"/>
    </source>
</evidence>
<sequence length="709" mass="80757">MATFVDILRNEFPQLDQDLLQYVTDVLDSGRADFESETDLFEAVGELLQDVSRDTKDDDEIRDICQRIYRAMHLENNQLPTQNQVLLQAPIQLSKISDDYEADPKMQNALLLKKDQSSSVDVKRLEKAEAKLKAKLEKRSERDLNKASGNIVIEEASASQAASKKENRIESSGKNKSYDIRIENFDVSFGERVLLTGAELHLACGRRYGLVGRNGLGKTTLLKMLAGRNLRVPSHISILHVEQEVAGDDTPALQSVLECDTLRESLLREERELNAKISAGRWIRSLRLSEIYSKLEEIEADKAPARASVILAGLGFKHSMQQQLTKEFSGGWRMRLALARALFARPDLLLLDEPTNMLDVRAILWLESYLQTWPSTILVVSHDRKFLNAVATDILYLHSQRLEAYRGNFESFLKTKEERLKNQQREYEAQHQYREHIQVFIDRFRYNANRASQVQSKLKLLEKLPEMKPVEKESEVILRFPDGFEKFSPPILQLDEIDFWYSSDQPVFKNLSVSADLESRICVVGENGAGKSTMLKLLMGELSPVLGIRHGHRNLKIGYFSQHHVDQLDLNISAVELLAKRFPGKTEEEYRHQLGSYGISGELAVRPVASLSGGQKSRVAFAQMTMPCPNFYILDEPTNHLDMETIEALGRALNKFRGGVILVSHDEGFIQQVCQELWVCENGGVTRIEGGFDEYRNILQEQFRREGFL</sequence>
<evidence type="ECO:0000259" key="9">
    <source>
        <dbReference type="PROSITE" id="PS50893"/>
    </source>
</evidence>
<dbReference type="GO" id="GO:0005524">
    <property type="term" value="F:ATP binding"/>
    <property type="evidence" value="ECO:0007669"/>
    <property type="project" value="UniProtKB-KW"/>
</dbReference>
<dbReference type="Pfam" id="PF26051">
    <property type="entry name" value="PWI_ABCF3"/>
    <property type="match status" value="1"/>
</dbReference>
<dbReference type="SMART" id="SM00382">
    <property type="entry name" value="AAA"/>
    <property type="match status" value="2"/>
</dbReference>
<dbReference type="InterPro" id="IPR050611">
    <property type="entry name" value="ABCF"/>
</dbReference>
<name>A0A8T2JR01_9PIPI</name>
<evidence type="ECO:0000313" key="10">
    <source>
        <dbReference type="EMBL" id="KAG8444991.1"/>
    </source>
</evidence>
<dbReference type="GO" id="GO:0016887">
    <property type="term" value="F:ATP hydrolysis activity"/>
    <property type="evidence" value="ECO:0007669"/>
    <property type="project" value="InterPro"/>
</dbReference>
<keyword evidence="3" id="KW-0677">Repeat</keyword>
<protein>
    <recommendedName>
        <fullName evidence="8">ATP-binding cassette sub-family F member 3</fullName>
    </recommendedName>
</protein>
<proteinExistence type="inferred from homology"/>
<keyword evidence="7" id="KW-0051">Antiviral defense</keyword>
<evidence type="ECO:0000256" key="5">
    <source>
        <dbReference type="ARBA" id="ARBA00022840"/>
    </source>
</evidence>
<evidence type="ECO:0000256" key="6">
    <source>
        <dbReference type="ARBA" id="ARBA00022990"/>
    </source>
</evidence>
<dbReference type="InterPro" id="IPR017871">
    <property type="entry name" value="ABC_transporter-like_CS"/>
</dbReference>
<dbReference type="InterPro" id="IPR058770">
    <property type="entry name" value="PWI_ABCF3"/>
</dbReference>
<dbReference type="CDD" id="cd03221">
    <property type="entry name" value="ABCF_EF-3"/>
    <property type="match status" value="2"/>
</dbReference>
<keyword evidence="2" id="KW-0597">Phosphoprotein</keyword>
<evidence type="ECO:0000256" key="1">
    <source>
        <dbReference type="ARBA" id="ARBA00011054"/>
    </source>
</evidence>
<dbReference type="Pfam" id="PF12848">
    <property type="entry name" value="ABC_tran_Xtn"/>
    <property type="match status" value="1"/>
</dbReference>
<dbReference type="PROSITE" id="PS50893">
    <property type="entry name" value="ABC_TRANSPORTER_2"/>
    <property type="match status" value="2"/>
</dbReference>
<dbReference type="FunFam" id="3.40.50.300:FF:000104">
    <property type="entry name" value="ATP-binding cassette sub-family F member 3"/>
    <property type="match status" value="1"/>
</dbReference>
<dbReference type="Proteomes" id="UP000812440">
    <property type="component" value="Chromosome 5"/>
</dbReference>
<dbReference type="Gene3D" id="3.40.50.300">
    <property type="entry name" value="P-loop containing nucleotide triphosphate hydrolases"/>
    <property type="match status" value="2"/>
</dbReference>
<evidence type="ECO:0000313" key="11">
    <source>
        <dbReference type="Proteomes" id="UP000812440"/>
    </source>
</evidence>
<dbReference type="PANTHER" id="PTHR19211:SF117">
    <property type="entry name" value="ATP-BINDING CASSETTE SUB-FAMILY F MEMBER 3"/>
    <property type="match status" value="1"/>
</dbReference>
<evidence type="ECO:0000256" key="3">
    <source>
        <dbReference type="ARBA" id="ARBA00022737"/>
    </source>
</evidence>
<evidence type="ECO:0000256" key="7">
    <source>
        <dbReference type="ARBA" id="ARBA00023118"/>
    </source>
</evidence>
<dbReference type="FunFam" id="3.40.50.300:FF:000688">
    <property type="entry name" value="ATP-binding cassette sub-family F member 3"/>
    <property type="match status" value="1"/>
</dbReference>
<dbReference type="OrthoDB" id="2110130at2759"/>
<comment type="similarity">
    <text evidence="1">Belongs to the ABC transporter superfamily. ABCF family. EF3 subfamily.</text>
</comment>
<feature type="domain" description="ABC transporter" evidence="9">
    <location>
        <begin position="492"/>
        <end position="707"/>
    </location>
</feature>
<evidence type="ECO:0000256" key="4">
    <source>
        <dbReference type="ARBA" id="ARBA00022741"/>
    </source>
</evidence>
<dbReference type="EMBL" id="JAACNH010000004">
    <property type="protein sequence ID" value="KAG8444991.1"/>
    <property type="molecule type" value="Genomic_DNA"/>
</dbReference>
<dbReference type="Pfam" id="PF00005">
    <property type="entry name" value="ABC_tran"/>
    <property type="match status" value="2"/>
</dbReference>
<dbReference type="InterPro" id="IPR032781">
    <property type="entry name" value="ABC_tran_Xtn"/>
</dbReference>
<organism evidence="10 11">
    <name type="scientific">Hymenochirus boettgeri</name>
    <name type="common">Congo dwarf clawed frog</name>
    <dbReference type="NCBI Taxonomy" id="247094"/>
    <lineage>
        <taxon>Eukaryota</taxon>
        <taxon>Metazoa</taxon>
        <taxon>Chordata</taxon>
        <taxon>Craniata</taxon>
        <taxon>Vertebrata</taxon>
        <taxon>Euteleostomi</taxon>
        <taxon>Amphibia</taxon>
        <taxon>Batrachia</taxon>
        <taxon>Anura</taxon>
        <taxon>Pipoidea</taxon>
        <taxon>Pipidae</taxon>
        <taxon>Pipinae</taxon>
        <taxon>Hymenochirus</taxon>
    </lineage>
</organism>
<accession>A0A8T2JR01</accession>
<dbReference type="PROSITE" id="PS00211">
    <property type="entry name" value="ABC_TRANSPORTER_1"/>
    <property type="match status" value="2"/>
</dbReference>
<keyword evidence="5" id="KW-0067">ATP-binding</keyword>
<gene>
    <name evidence="10" type="ORF">GDO86_009946</name>
</gene>
<keyword evidence="11" id="KW-1185">Reference proteome</keyword>